<protein>
    <submittedName>
        <fullName evidence="2">Glucose dehydrogenase</fullName>
    </submittedName>
</protein>
<feature type="transmembrane region" description="Helical" evidence="1">
    <location>
        <begin position="137"/>
        <end position="157"/>
    </location>
</feature>
<feature type="transmembrane region" description="Helical" evidence="1">
    <location>
        <begin position="6"/>
        <end position="24"/>
    </location>
</feature>
<feature type="transmembrane region" description="Helical" evidence="1">
    <location>
        <begin position="63"/>
        <end position="82"/>
    </location>
</feature>
<dbReference type="AlphaFoldDB" id="A0A840AY08"/>
<evidence type="ECO:0000256" key="1">
    <source>
        <dbReference type="SAM" id="Phobius"/>
    </source>
</evidence>
<dbReference type="Proteomes" id="UP000581447">
    <property type="component" value="Unassembled WGS sequence"/>
</dbReference>
<keyword evidence="1" id="KW-1133">Transmembrane helix</keyword>
<name>A0A840AY08_9SPHN</name>
<feature type="transmembrane region" description="Helical" evidence="1">
    <location>
        <begin position="31"/>
        <end position="51"/>
    </location>
</feature>
<dbReference type="EMBL" id="JACIEA010000001">
    <property type="protein sequence ID" value="MBB3942433.1"/>
    <property type="molecule type" value="Genomic_DNA"/>
</dbReference>
<sequence length="191" mass="20129">MPAHYALSDAAIVLVTIIAGNALWRSGRHLPAFAMACFGVAAFIGVVRFGAGLQDQLAAVHAGASQLFGLAGAVAILSGYLLRPADRHTIWIIALILCAATAIFLFAQPLLGPVFLLALVIVFLASIVRPGPSGRTWLVPVGCAVMLANTLFIRRAAWLDEAVAWHIYHVVIALALAALAKGLMSAEQRVN</sequence>
<keyword evidence="1" id="KW-0812">Transmembrane</keyword>
<accession>A0A840AY08</accession>
<evidence type="ECO:0000313" key="3">
    <source>
        <dbReference type="Proteomes" id="UP000581447"/>
    </source>
</evidence>
<proteinExistence type="predicted"/>
<keyword evidence="1" id="KW-0472">Membrane</keyword>
<organism evidence="2 3">
    <name type="scientific">Sphingorhabdus rigui</name>
    <dbReference type="NCBI Taxonomy" id="1282858"/>
    <lineage>
        <taxon>Bacteria</taxon>
        <taxon>Pseudomonadati</taxon>
        <taxon>Pseudomonadota</taxon>
        <taxon>Alphaproteobacteria</taxon>
        <taxon>Sphingomonadales</taxon>
        <taxon>Sphingomonadaceae</taxon>
        <taxon>Sphingorhabdus</taxon>
    </lineage>
</organism>
<feature type="transmembrane region" description="Helical" evidence="1">
    <location>
        <begin position="113"/>
        <end position="130"/>
    </location>
</feature>
<feature type="transmembrane region" description="Helical" evidence="1">
    <location>
        <begin position="163"/>
        <end position="184"/>
    </location>
</feature>
<reference evidence="2 3" key="1">
    <citation type="submission" date="2020-08" db="EMBL/GenBank/DDBJ databases">
        <title>Genomic Encyclopedia of Type Strains, Phase IV (KMG-IV): sequencing the most valuable type-strain genomes for metagenomic binning, comparative biology and taxonomic classification.</title>
        <authorList>
            <person name="Goeker M."/>
        </authorList>
    </citation>
    <scope>NUCLEOTIDE SEQUENCE [LARGE SCALE GENOMIC DNA]</scope>
    <source>
        <strain evidence="2 3">DSM 29050</strain>
    </source>
</reference>
<evidence type="ECO:0000313" key="2">
    <source>
        <dbReference type="EMBL" id="MBB3942433.1"/>
    </source>
</evidence>
<keyword evidence="3" id="KW-1185">Reference proteome</keyword>
<feature type="transmembrane region" description="Helical" evidence="1">
    <location>
        <begin position="89"/>
        <end position="107"/>
    </location>
</feature>
<comment type="caution">
    <text evidence="2">The sequence shown here is derived from an EMBL/GenBank/DDBJ whole genome shotgun (WGS) entry which is preliminary data.</text>
</comment>
<gene>
    <name evidence="2" type="ORF">GGR91_000655</name>
</gene>
<dbReference type="RefSeq" id="WP_183940013.1">
    <property type="nucleotide sequence ID" value="NZ_BAABBG010000001.1"/>
</dbReference>